<feature type="domain" description="Major facilitator superfamily associated" evidence="6">
    <location>
        <begin position="13"/>
        <end position="440"/>
    </location>
</feature>
<dbReference type="GO" id="GO:0016020">
    <property type="term" value="C:membrane"/>
    <property type="evidence" value="ECO:0007669"/>
    <property type="project" value="UniProtKB-SubCell"/>
</dbReference>
<dbReference type="AlphaFoldDB" id="A0A367J503"/>
<dbReference type="InterPro" id="IPR024989">
    <property type="entry name" value="MFS_assoc_dom"/>
</dbReference>
<evidence type="ECO:0000259" key="6">
    <source>
        <dbReference type="Pfam" id="PF12832"/>
    </source>
</evidence>
<feature type="transmembrane region" description="Helical" evidence="5">
    <location>
        <begin position="346"/>
        <end position="368"/>
    </location>
</feature>
<feature type="transmembrane region" description="Helical" evidence="5">
    <location>
        <begin position="138"/>
        <end position="156"/>
    </location>
</feature>
<keyword evidence="4 5" id="KW-0472">Membrane</keyword>
<dbReference type="STRING" id="86630.A0A367J503"/>
<feature type="transmembrane region" description="Helical" evidence="5">
    <location>
        <begin position="7"/>
        <end position="28"/>
    </location>
</feature>
<feature type="transmembrane region" description="Helical" evidence="5">
    <location>
        <begin position="34"/>
        <end position="56"/>
    </location>
</feature>
<evidence type="ECO:0000256" key="3">
    <source>
        <dbReference type="ARBA" id="ARBA00022989"/>
    </source>
</evidence>
<feature type="transmembrane region" description="Helical" evidence="5">
    <location>
        <begin position="374"/>
        <end position="397"/>
    </location>
</feature>
<evidence type="ECO:0000256" key="4">
    <source>
        <dbReference type="ARBA" id="ARBA00023136"/>
    </source>
</evidence>
<evidence type="ECO:0000256" key="2">
    <source>
        <dbReference type="ARBA" id="ARBA00022692"/>
    </source>
</evidence>
<proteinExistence type="predicted"/>
<dbReference type="InterPro" id="IPR036259">
    <property type="entry name" value="MFS_trans_sf"/>
</dbReference>
<evidence type="ECO:0000256" key="1">
    <source>
        <dbReference type="ARBA" id="ARBA00004141"/>
    </source>
</evidence>
<feature type="transmembrane region" description="Helical" evidence="5">
    <location>
        <begin position="418"/>
        <end position="439"/>
    </location>
</feature>
<gene>
    <name evidence="7" type="ORF">CU097_005076</name>
</gene>
<feature type="transmembrane region" description="Helical" evidence="5">
    <location>
        <begin position="94"/>
        <end position="117"/>
    </location>
</feature>
<keyword evidence="3 5" id="KW-1133">Transmembrane helix</keyword>
<name>A0A367J503_RHIAZ</name>
<feature type="transmembrane region" description="Helical" evidence="5">
    <location>
        <begin position="451"/>
        <end position="468"/>
    </location>
</feature>
<feature type="transmembrane region" description="Helical" evidence="5">
    <location>
        <begin position="162"/>
        <end position="186"/>
    </location>
</feature>
<sequence length="470" mass="52729">MLFWTKLLTIAHATTISVHPFLILYYIYHLHLDVFIIYLLSSCIILLKMPAAMVWIHIIDRHPSLHGVLTGLLTAIGAIGILIVLSIPPTWTPFILPAAIISCILDGSFFQPLEVVIDSAIIKILGDYKILYAKERNWGKFTLAIVTFAIGCFLEGDHDFDTLMVVLLIGSVALFLLSLSTSVQAVDPALLVGRQHQPLLTTEIIYKPYHVFGEHLSHISEEDASMLQRMTTTHSKYTSIIDQYASFDLVRLPHPPASSASIVLMSLLKISCSHEEDAQEKRVARSMQISFLCLGIVRGMTQSVIYLFLYDKLKMPTYIIGAVGSMEIFSSLLADRLLIHVIEHVAHLWIVTCSAYALSLLSTVVYIYLTMNTILIQISVIILQLCQGLSFHMIWLLAINHVNSSLLTEDKRVMLKGYLSTVYSHVGYALGVIATGYLISSNHDYTLIYKYSLLFILSSAFLAWEWTFTV</sequence>
<dbReference type="SUPFAM" id="SSF103473">
    <property type="entry name" value="MFS general substrate transporter"/>
    <property type="match status" value="1"/>
</dbReference>
<comment type="subcellular location">
    <subcellularLocation>
        <location evidence="1">Membrane</location>
        <topology evidence="1">Multi-pass membrane protein</topology>
    </subcellularLocation>
</comment>
<protein>
    <recommendedName>
        <fullName evidence="6">Major facilitator superfamily associated domain-containing protein</fullName>
    </recommendedName>
</protein>
<dbReference type="Pfam" id="PF12832">
    <property type="entry name" value="MFS_1_like"/>
    <property type="match status" value="1"/>
</dbReference>
<keyword evidence="2 5" id="KW-0812">Transmembrane</keyword>
<reference evidence="7 8" key="1">
    <citation type="journal article" date="2018" name="G3 (Bethesda)">
        <title>Phylogenetic and Phylogenomic Definition of Rhizopus Species.</title>
        <authorList>
            <person name="Gryganskyi A.P."/>
            <person name="Golan J."/>
            <person name="Dolatabadi S."/>
            <person name="Mondo S."/>
            <person name="Robb S."/>
            <person name="Idnurm A."/>
            <person name="Muszewska A."/>
            <person name="Steczkiewicz K."/>
            <person name="Masonjones S."/>
            <person name="Liao H.L."/>
            <person name="Gajdeczka M.T."/>
            <person name="Anike F."/>
            <person name="Vuek A."/>
            <person name="Anishchenko I.M."/>
            <person name="Voigt K."/>
            <person name="de Hoog G.S."/>
            <person name="Smith M.E."/>
            <person name="Heitman J."/>
            <person name="Vilgalys R."/>
            <person name="Stajich J.E."/>
        </authorList>
    </citation>
    <scope>NUCLEOTIDE SEQUENCE [LARGE SCALE GENOMIC DNA]</scope>
    <source>
        <strain evidence="7 8">CBS 357.93</strain>
    </source>
</reference>
<evidence type="ECO:0000256" key="5">
    <source>
        <dbReference type="SAM" id="Phobius"/>
    </source>
</evidence>
<accession>A0A367J503</accession>
<evidence type="ECO:0000313" key="8">
    <source>
        <dbReference type="Proteomes" id="UP000252139"/>
    </source>
</evidence>
<keyword evidence="8" id="KW-1185">Reference proteome</keyword>
<evidence type="ECO:0000313" key="7">
    <source>
        <dbReference type="EMBL" id="RCH85018.1"/>
    </source>
</evidence>
<dbReference type="Gene3D" id="1.20.1250.20">
    <property type="entry name" value="MFS general substrate transporter like domains"/>
    <property type="match status" value="2"/>
</dbReference>
<comment type="caution">
    <text evidence="7">The sequence shown here is derived from an EMBL/GenBank/DDBJ whole genome shotgun (WGS) entry which is preliminary data.</text>
</comment>
<organism evidence="7 8">
    <name type="scientific">Rhizopus azygosporus</name>
    <name type="common">Rhizopus microsporus var. azygosporus</name>
    <dbReference type="NCBI Taxonomy" id="86630"/>
    <lineage>
        <taxon>Eukaryota</taxon>
        <taxon>Fungi</taxon>
        <taxon>Fungi incertae sedis</taxon>
        <taxon>Mucoromycota</taxon>
        <taxon>Mucoromycotina</taxon>
        <taxon>Mucoromycetes</taxon>
        <taxon>Mucorales</taxon>
        <taxon>Mucorineae</taxon>
        <taxon>Rhizopodaceae</taxon>
        <taxon>Rhizopus</taxon>
    </lineage>
</organism>
<dbReference type="OrthoDB" id="2286425at2759"/>
<feature type="transmembrane region" description="Helical" evidence="5">
    <location>
        <begin position="289"/>
        <end position="309"/>
    </location>
</feature>
<feature type="transmembrane region" description="Helical" evidence="5">
    <location>
        <begin position="68"/>
        <end position="88"/>
    </location>
</feature>
<dbReference type="Proteomes" id="UP000252139">
    <property type="component" value="Unassembled WGS sequence"/>
</dbReference>
<dbReference type="EMBL" id="PJQL01002204">
    <property type="protein sequence ID" value="RCH85018.1"/>
    <property type="molecule type" value="Genomic_DNA"/>
</dbReference>